<proteinExistence type="predicted"/>
<sequence>MEYCSGWLLLSTKDNYEIMSPSSKKPEKKLHSLLVIVSSHFVYAKL</sequence>
<organism evidence="1">
    <name type="scientific">Anguilla anguilla</name>
    <name type="common">European freshwater eel</name>
    <name type="synonym">Muraena anguilla</name>
    <dbReference type="NCBI Taxonomy" id="7936"/>
    <lineage>
        <taxon>Eukaryota</taxon>
        <taxon>Metazoa</taxon>
        <taxon>Chordata</taxon>
        <taxon>Craniata</taxon>
        <taxon>Vertebrata</taxon>
        <taxon>Euteleostomi</taxon>
        <taxon>Actinopterygii</taxon>
        <taxon>Neopterygii</taxon>
        <taxon>Teleostei</taxon>
        <taxon>Anguilliformes</taxon>
        <taxon>Anguillidae</taxon>
        <taxon>Anguilla</taxon>
    </lineage>
</organism>
<dbReference type="AlphaFoldDB" id="A0A0E9UYN7"/>
<accession>A0A0E9UYN7</accession>
<dbReference type="EMBL" id="GBXM01052528">
    <property type="protein sequence ID" value="JAH56049.1"/>
    <property type="molecule type" value="Transcribed_RNA"/>
</dbReference>
<reference evidence="1" key="1">
    <citation type="submission" date="2014-11" db="EMBL/GenBank/DDBJ databases">
        <authorList>
            <person name="Amaro Gonzalez C."/>
        </authorList>
    </citation>
    <scope>NUCLEOTIDE SEQUENCE</scope>
</reference>
<dbReference type="EMBL" id="GBXM01037726">
    <property type="protein sequence ID" value="JAH70851.1"/>
    <property type="molecule type" value="Transcribed_RNA"/>
</dbReference>
<name>A0A0E9UYN7_ANGAN</name>
<reference evidence="1" key="2">
    <citation type="journal article" date="2015" name="Fish Shellfish Immunol.">
        <title>Early steps in the European eel (Anguilla anguilla)-Vibrio vulnificus interaction in the gills: Role of the RtxA13 toxin.</title>
        <authorList>
            <person name="Callol A."/>
            <person name="Pajuelo D."/>
            <person name="Ebbesson L."/>
            <person name="Teles M."/>
            <person name="MacKenzie S."/>
            <person name="Amaro C."/>
        </authorList>
    </citation>
    <scope>NUCLEOTIDE SEQUENCE</scope>
</reference>
<protein>
    <submittedName>
        <fullName evidence="1">Uncharacterized protein</fullName>
    </submittedName>
</protein>
<evidence type="ECO:0000313" key="1">
    <source>
        <dbReference type="EMBL" id="JAH70851.1"/>
    </source>
</evidence>